<dbReference type="CDD" id="cd09083">
    <property type="entry name" value="EEP-1"/>
    <property type="match status" value="1"/>
</dbReference>
<reference evidence="2 3" key="1">
    <citation type="journal article" date="2011" name="J. Bacteriol.">
        <title>Genome sequence of 'Pedosphaera parvula' Ellin514, an aerobic Verrucomicrobial isolate from pasture soil.</title>
        <authorList>
            <person name="Kant R."/>
            <person name="van Passel M.W."/>
            <person name="Sangwan P."/>
            <person name="Palva A."/>
            <person name="Lucas S."/>
            <person name="Copeland A."/>
            <person name="Lapidus A."/>
            <person name="Glavina Del Rio T."/>
            <person name="Dalin E."/>
            <person name="Tice H."/>
            <person name="Bruce D."/>
            <person name="Goodwin L."/>
            <person name="Pitluck S."/>
            <person name="Chertkov O."/>
            <person name="Larimer F.W."/>
            <person name="Land M.L."/>
            <person name="Hauser L."/>
            <person name="Brettin T.S."/>
            <person name="Detter J.C."/>
            <person name="Han S."/>
            <person name="de Vos W.M."/>
            <person name="Janssen P.H."/>
            <person name="Smidt H."/>
        </authorList>
    </citation>
    <scope>NUCLEOTIDE SEQUENCE [LARGE SCALE GENOMIC DNA]</scope>
    <source>
        <strain evidence="2 3">Ellin514</strain>
    </source>
</reference>
<evidence type="ECO:0000259" key="1">
    <source>
        <dbReference type="Pfam" id="PF03372"/>
    </source>
</evidence>
<dbReference type="OrthoDB" id="9793162at2"/>
<feature type="domain" description="Endonuclease/exonuclease/phosphatase" evidence="1">
    <location>
        <begin position="1"/>
        <end position="244"/>
    </location>
</feature>
<dbReference type="GO" id="GO:0000175">
    <property type="term" value="F:3'-5'-RNA exonuclease activity"/>
    <property type="evidence" value="ECO:0007669"/>
    <property type="project" value="TreeGrafter"/>
</dbReference>
<keyword evidence="2" id="KW-0255">Endonuclease</keyword>
<name>B9XL63_PEDPL</name>
<keyword evidence="2" id="KW-0540">Nuclease</keyword>
<dbReference type="Pfam" id="PF03372">
    <property type="entry name" value="Exo_endo_phos"/>
    <property type="match status" value="1"/>
</dbReference>
<dbReference type="EMBL" id="ABOX02000028">
    <property type="protein sequence ID" value="EEF59414.1"/>
    <property type="molecule type" value="Genomic_DNA"/>
</dbReference>
<organism evidence="2 3">
    <name type="scientific">Pedosphaera parvula (strain Ellin514)</name>
    <dbReference type="NCBI Taxonomy" id="320771"/>
    <lineage>
        <taxon>Bacteria</taxon>
        <taxon>Pseudomonadati</taxon>
        <taxon>Verrucomicrobiota</taxon>
        <taxon>Pedosphaerae</taxon>
        <taxon>Pedosphaerales</taxon>
        <taxon>Pedosphaeraceae</taxon>
        <taxon>Pedosphaera</taxon>
    </lineage>
</organism>
<sequence>MSFNLRYADLKKPHAWPDRRPAMQECIKSVSPDVMGTQEGLYGQIKDIASDLPDYDWIGLGRNGGSRSEFMAVFYRKSRLEPMEYDHFWLSDTPDVIGSSTWGNKNRRMVTWVRFKDRQTGKEFYFFNTHFDHEVQKAREKSAELVRQRIEGLKTELPVILGGDFNGGAGTNAAYKILMEGDFLKDTWVTAPQHRGNVVGTFHGYHKAVPNGPRIDWILTRGPVTAEAAEVITFSKSGEMPSDHFPIATWLEFR</sequence>
<dbReference type="Gene3D" id="3.60.10.10">
    <property type="entry name" value="Endonuclease/exonuclease/phosphatase"/>
    <property type="match status" value="1"/>
</dbReference>
<dbReference type="RefSeq" id="WP_007416554.1">
    <property type="nucleotide sequence ID" value="NZ_ABOX02000028.1"/>
</dbReference>
<dbReference type="STRING" id="320771.Cflav_PD2258"/>
<keyword evidence="2" id="KW-0269">Exonuclease</keyword>
<keyword evidence="2" id="KW-0378">Hydrolase</keyword>
<dbReference type="PANTHER" id="PTHR12121:SF36">
    <property type="entry name" value="ENDONUCLEASE_EXONUCLEASE_PHOSPHATASE DOMAIN-CONTAINING PROTEIN"/>
    <property type="match status" value="1"/>
</dbReference>
<dbReference type="InterPro" id="IPR005135">
    <property type="entry name" value="Endo/exonuclease/phosphatase"/>
</dbReference>
<evidence type="ECO:0000313" key="3">
    <source>
        <dbReference type="Proteomes" id="UP000003688"/>
    </source>
</evidence>
<proteinExistence type="predicted"/>
<gene>
    <name evidence="2" type="ORF">Cflav_PD2258</name>
</gene>
<dbReference type="InterPro" id="IPR036691">
    <property type="entry name" value="Endo/exonu/phosph_ase_sf"/>
</dbReference>
<dbReference type="SUPFAM" id="SSF56219">
    <property type="entry name" value="DNase I-like"/>
    <property type="match status" value="1"/>
</dbReference>
<dbReference type="InterPro" id="IPR050410">
    <property type="entry name" value="CCR4/nocturin_mRNA_transcr"/>
</dbReference>
<dbReference type="AlphaFoldDB" id="B9XL63"/>
<protein>
    <submittedName>
        <fullName evidence="2">Endonuclease/exonuclease/phosphatase</fullName>
    </submittedName>
</protein>
<dbReference type="GO" id="GO:0004519">
    <property type="term" value="F:endonuclease activity"/>
    <property type="evidence" value="ECO:0007669"/>
    <property type="project" value="UniProtKB-KW"/>
</dbReference>
<dbReference type="PANTHER" id="PTHR12121">
    <property type="entry name" value="CARBON CATABOLITE REPRESSOR PROTEIN 4"/>
    <property type="match status" value="1"/>
</dbReference>
<dbReference type="Proteomes" id="UP000003688">
    <property type="component" value="Unassembled WGS sequence"/>
</dbReference>
<accession>B9XL63</accession>
<keyword evidence="3" id="KW-1185">Reference proteome</keyword>
<comment type="caution">
    <text evidence="2">The sequence shown here is derived from an EMBL/GenBank/DDBJ whole genome shotgun (WGS) entry which is preliminary data.</text>
</comment>
<evidence type="ECO:0000313" key="2">
    <source>
        <dbReference type="EMBL" id="EEF59414.1"/>
    </source>
</evidence>